<proteinExistence type="predicted"/>
<reference evidence="1 2" key="1">
    <citation type="submission" date="2015-09" db="EMBL/GenBank/DDBJ databases">
        <title>Trachymyrmex zeteki WGS genome.</title>
        <authorList>
            <person name="Nygaard S."/>
            <person name="Hu H."/>
            <person name="Boomsma J."/>
            <person name="Zhang G."/>
        </authorList>
    </citation>
    <scope>NUCLEOTIDE SEQUENCE [LARGE SCALE GENOMIC DNA]</scope>
    <source>
        <strain evidence="1">Tzet28-1</strain>
        <tissue evidence="1">Whole body</tissue>
    </source>
</reference>
<dbReference type="STRING" id="64791.A0A151WNA2"/>
<evidence type="ECO:0000313" key="1">
    <source>
        <dbReference type="EMBL" id="KYQ49165.1"/>
    </source>
</evidence>
<dbReference type="EMBL" id="KQ982934">
    <property type="protein sequence ID" value="KYQ49165.1"/>
    <property type="molecule type" value="Genomic_DNA"/>
</dbReference>
<dbReference type="Proteomes" id="UP000075809">
    <property type="component" value="Unassembled WGS sequence"/>
</dbReference>
<dbReference type="AlphaFoldDB" id="A0A151WNA2"/>
<sequence length="832" mass="96337">MSTICEVVQTSDENFINVILEIFEIVSAHKEFYENQAAIITIQTMLRLSYCVNKSLKDSTLFEKLVGGMSDILVRSLKLNVSFDTDCILQQIVLFVKNLDIVELKKNKLKFTAVTMFNVVLQKQTASDKNTDAEMIIDVCHDILKSMTKIVKCDDDNDTISFAIDSLCSTCASSARFCLMQDSREKNQTELKIYEKKDNLEISVYHMMMDIIIPYVKDKGLSSLDLIGFYKSLVFCLNNLYQLKNCNKDNLSNHLTANGYLKRLLYLTVQFPENLRRSTCILLSRILSILGKTAFPIETTKFANMLNQGLVELPKDSIKWNNAIACKKNGSVLIILLYYHYLGTRENDVIFLESLITRIMLLPKSTPISVLILKPLWLLFAVTSLSHPRPNLVYHYENAVVQMMNILQRSEISEFYTHHVDLLHYCLTCPNISQTLLHQVLNLWLIESDGDIKPLSFNYDKVTEYLLGVIHGNFSKNFVNIALKGLRHLMQIIKNDKQRIDNLANTVWQTLPDIFSSYQPDTVTHIETALELANIIRPSMIPLPFIIRNADNIVDIILNKNTDCTNIKFMTLILMQAYILLDVAMIRNSFKVLKTYMMNFRLLKWLYVHGFSKERSQLSTASIKLLTFIIHCQKKSSLKCKKSLTIKVEHLYQMLLYAKKLPCYIVNEMQFMCELLTSNDDGSAVILQNIVTENDYILIEIYEILHLIHAEVDPISQDMVYRNLIILLHFCNIKATELMPYLSTIMSTYSLIKDVNIQRPSYHFNEFIIPWLHYHKKYDEYYVPWNPEALFKTPFDETLDKLKEYLIVLKNEKMEDAYTNLQKAVSIIFGSF</sequence>
<gene>
    <name evidence="1" type="ORF">ALC60_11779</name>
</gene>
<name>A0A151WNA2_9HYME</name>
<evidence type="ECO:0000313" key="2">
    <source>
        <dbReference type="Proteomes" id="UP000075809"/>
    </source>
</evidence>
<keyword evidence="2" id="KW-1185">Reference proteome</keyword>
<organism evidence="1 2">
    <name type="scientific">Mycetomoellerius zeteki</name>
    <dbReference type="NCBI Taxonomy" id="64791"/>
    <lineage>
        <taxon>Eukaryota</taxon>
        <taxon>Metazoa</taxon>
        <taxon>Ecdysozoa</taxon>
        <taxon>Arthropoda</taxon>
        <taxon>Hexapoda</taxon>
        <taxon>Insecta</taxon>
        <taxon>Pterygota</taxon>
        <taxon>Neoptera</taxon>
        <taxon>Endopterygota</taxon>
        <taxon>Hymenoptera</taxon>
        <taxon>Apocrita</taxon>
        <taxon>Aculeata</taxon>
        <taxon>Formicoidea</taxon>
        <taxon>Formicidae</taxon>
        <taxon>Myrmicinae</taxon>
        <taxon>Mycetomoellerius</taxon>
    </lineage>
</organism>
<accession>A0A151WNA2</accession>
<protein>
    <submittedName>
        <fullName evidence="1">Uncharacterized protein</fullName>
    </submittedName>
</protein>